<gene>
    <name evidence="1" type="ORF">L596_018743</name>
</gene>
<proteinExistence type="predicted"/>
<keyword evidence="2" id="KW-1185">Reference proteome</keyword>
<protein>
    <submittedName>
        <fullName evidence="1">Uncharacterized protein</fullName>
    </submittedName>
</protein>
<evidence type="ECO:0000313" key="1">
    <source>
        <dbReference type="EMBL" id="TKR77841.1"/>
    </source>
</evidence>
<dbReference type="AlphaFoldDB" id="A0A4U5N6N4"/>
<reference evidence="1 2" key="1">
    <citation type="journal article" date="2015" name="Genome Biol.">
        <title>Comparative genomics of Steinernema reveals deeply conserved gene regulatory networks.</title>
        <authorList>
            <person name="Dillman A.R."/>
            <person name="Macchietto M."/>
            <person name="Porter C.F."/>
            <person name="Rogers A."/>
            <person name="Williams B."/>
            <person name="Antoshechkin I."/>
            <person name="Lee M.M."/>
            <person name="Goodwin Z."/>
            <person name="Lu X."/>
            <person name="Lewis E.E."/>
            <person name="Goodrich-Blair H."/>
            <person name="Stock S.P."/>
            <person name="Adams B.J."/>
            <person name="Sternberg P.W."/>
            <person name="Mortazavi A."/>
        </authorList>
    </citation>
    <scope>NUCLEOTIDE SEQUENCE [LARGE SCALE GENOMIC DNA]</scope>
    <source>
        <strain evidence="1 2">ALL</strain>
    </source>
</reference>
<dbReference type="Proteomes" id="UP000298663">
    <property type="component" value="Unassembled WGS sequence"/>
</dbReference>
<name>A0A4U5N6N4_STECR</name>
<reference evidence="1 2" key="2">
    <citation type="journal article" date="2019" name="G3 (Bethesda)">
        <title>Hybrid Assembly of the Genome of the Entomopathogenic Nematode Steinernema carpocapsae Identifies the X-Chromosome.</title>
        <authorList>
            <person name="Serra L."/>
            <person name="Macchietto M."/>
            <person name="Macias-Munoz A."/>
            <person name="McGill C.J."/>
            <person name="Rodriguez I.M."/>
            <person name="Rodriguez B."/>
            <person name="Murad R."/>
            <person name="Mortazavi A."/>
        </authorList>
    </citation>
    <scope>NUCLEOTIDE SEQUENCE [LARGE SCALE GENOMIC DNA]</scope>
    <source>
        <strain evidence="1 2">ALL</strain>
    </source>
</reference>
<comment type="caution">
    <text evidence="1">The sequence shown here is derived from an EMBL/GenBank/DDBJ whole genome shotgun (WGS) entry which is preliminary data.</text>
</comment>
<evidence type="ECO:0000313" key="2">
    <source>
        <dbReference type="Proteomes" id="UP000298663"/>
    </source>
</evidence>
<sequence length="416" mass="47661">MSCRAMLTNWLELVGCHVVQEGDSYYETRQFPASSSSSSLASWIFKSLLCQHSSRSEHRSTYQVPDYSFSFKADIFWNAPDSRRELSVLFAKLRNDITAVFVPSETDSPLAKFCSNAEFLATLLDEIWRRQKVPDEWTDLKRCILMHNFGYNLLERVIIRRLALYGLYLGINANDNIKRRIPITPMYAIRMRMTTNPGGCHMAMIARLSDLGVPFGFVTIIRSFFKTIAPEKDPPQLSAFLFDWAAELLMAKSGITSSSRWQIGFRDYVLIYDNVCELRLAVENMRLHSPDYGVRINPAHTLVIRKRGAPEAGIEDLREADGFENLSEFVFLCSDLLDMPRLLGCHDFWAAEQSFDKFGPCAFNTDVYVTAGWFENLVARNRPFAHEDCKTELRILISSVKLCEEEQNKDSPTTQK</sequence>
<accession>A0A4U5N6N4</accession>
<organism evidence="1 2">
    <name type="scientific">Steinernema carpocapsae</name>
    <name type="common">Entomopathogenic nematode</name>
    <dbReference type="NCBI Taxonomy" id="34508"/>
    <lineage>
        <taxon>Eukaryota</taxon>
        <taxon>Metazoa</taxon>
        <taxon>Ecdysozoa</taxon>
        <taxon>Nematoda</taxon>
        <taxon>Chromadorea</taxon>
        <taxon>Rhabditida</taxon>
        <taxon>Tylenchina</taxon>
        <taxon>Panagrolaimomorpha</taxon>
        <taxon>Strongyloidoidea</taxon>
        <taxon>Steinernematidae</taxon>
        <taxon>Steinernema</taxon>
    </lineage>
</organism>
<dbReference type="EMBL" id="AZBU02000005">
    <property type="protein sequence ID" value="TKR77841.1"/>
    <property type="molecule type" value="Genomic_DNA"/>
</dbReference>